<dbReference type="Gene3D" id="1.20.1720.10">
    <property type="entry name" value="Multidrug resistance protein D"/>
    <property type="match status" value="1"/>
</dbReference>
<evidence type="ECO:0000313" key="8">
    <source>
        <dbReference type="EMBL" id="BET44462.1"/>
    </source>
</evidence>
<dbReference type="PANTHER" id="PTHR23502">
    <property type="entry name" value="MAJOR FACILITATOR SUPERFAMILY"/>
    <property type="match status" value="1"/>
</dbReference>
<dbReference type="GO" id="GO:0022857">
    <property type="term" value="F:transmembrane transporter activity"/>
    <property type="evidence" value="ECO:0007669"/>
    <property type="project" value="InterPro"/>
</dbReference>
<name>A0AAT9G430_9ENTR</name>
<dbReference type="PROSITE" id="PS50850">
    <property type="entry name" value="MFS"/>
    <property type="match status" value="1"/>
</dbReference>
<sequence length="389" mass="43312">MKKISNYFNLLMLIALISVGQMTQTIYIPAIPDIAFYFKQPSTLIQSVMGSYLLCYGFSQLLYGPLSDYIGRRPVILIGLIINLIATIFAFCAFSLNQLIIASAIQGFGIGVAGVMARTMPRDLYSGIKLRKANSILNMGIILSPLLAPIIGGIIIHYFTWRAIYIFLLLLSFFVFIFIWIWLPETKPSYYKIENIFISYITLLTNKKFIAYLIILISGLSGIVIYESISGILLSDILGLNHIDVSIQFILPIPAAFLGAWYSAKNKKSFSSLMWFAILCCITASIAMWLPSWFHMMNTWTLIIPASLFFFGAGILFPLATSGAMEPFPFMAGSAGALIGGLQNIGSGFMAWLSALISHDGQFNLGLLMLIVSSIILLFWFQIFYGNRK</sequence>
<reference evidence="8" key="1">
    <citation type="journal article" date="2023" name="Front. Microbiol.">
        <title>Genome analysis of Candidatus Aschnera chinzeii, the bacterial endosymbiont of the blood-sucking bat fly Penicillidia jenynsii (Insecta: Diptera: Nycteribiidae).</title>
        <authorList>
            <person name="Koga R."/>
            <person name="Moriyama M."/>
            <person name="Nozaki T."/>
            <person name="Fukatsu T."/>
        </authorList>
    </citation>
    <scope>NUCLEOTIDE SEQUENCE</scope>
    <source>
        <strain evidence="8">Kw-01</strain>
    </source>
</reference>
<dbReference type="InterPro" id="IPR036259">
    <property type="entry name" value="MFS_trans_sf"/>
</dbReference>
<feature type="transmembrane region" description="Helical" evidence="6">
    <location>
        <begin position="100"/>
        <end position="117"/>
    </location>
</feature>
<protein>
    <submittedName>
        <fullName evidence="8">Multidrug efflux MFS transporter EmrD</fullName>
    </submittedName>
</protein>
<evidence type="ECO:0000256" key="1">
    <source>
        <dbReference type="ARBA" id="ARBA00004141"/>
    </source>
</evidence>
<dbReference type="Pfam" id="PF07690">
    <property type="entry name" value="MFS_1"/>
    <property type="match status" value="1"/>
</dbReference>
<evidence type="ECO:0000256" key="4">
    <source>
        <dbReference type="ARBA" id="ARBA00022989"/>
    </source>
</evidence>
<feature type="transmembrane region" description="Helical" evidence="6">
    <location>
        <begin position="365"/>
        <end position="385"/>
    </location>
</feature>
<accession>A0AAT9G430</accession>
<dbReference type="AlphaFoldDB" id="A0AAT9G430"/>
<keyword evidence="5 6" id="KW-0472">Membrane</keyword>
<dbReference type="GO" id="GO:1990961">
    <property type="term" value="P:xenobiotic detoxification by transmembrane export across the plasma membrane"/>
    <property type="evidence" value="ECO:0007669"/>
    <property type="project" value="TreeGrafter"/>
</dbReference>
<dbReference type="NCBIfam" id="NF008654">
    <property type="entry name" value="PRK11652.1"/>
    <property type="match status" value="1"/>
</dbReference>
<dbReference type="EMBL" id="AP028961">
    <property type="protein sequence ID" value="BET44462.1"/>
    <property type="molecule type" value="Genomic_DNA"/>
</dbReference>
<dbReference type="InterPro" id="IPR020846">
    <property type="entry name" value="MFS_dom"/>
</dbReference>
<keyword evidence="4 6" id="KW-1133">Transmembrane helix</keyword>
<reference evidence="8" key="2">
    <citation type="submission" date="2023-10" db="EMBL/GenBank/DDBJ databases">
        <authorList>
            <person name="Koga R."/>
            <person name="Fukatsu T."/>
        </authorList>
    </citation>
    <scope>NUCLEOTIDE SEQUENCE</scope>
    <source>
        <strain evidence="8">Kw-01</strain>
    </source>
</reference>
<feature type="transmembrane region" description="Helical" evidence="6">
    <location>
        <begin position="7"/>
        <end position="31"/>
    </location>
</feature>
<evidence type="ECO:0000256" key="3">
    <source>
        <dbReference type="ARBA" id="ARBA00022692"/>
    </source>
</evidence>
<feature type="domain" description="Major facilitator superfamily (MFS) profile" evidence="7">
    <location>
        <begin position="8"/>
        <end position="389"/>
    </location>
</feature>
<feature type="transmembrane region" description="Helical" evidence="6">
    <location>
        <begin position="75"/>
        <end position="94"/>
    </location>
</feature>
<evidence type="ECO:0000256" key="5">
    <source>
        <dbReference type="ARBA" id="ARBA00023136"/>
    </source>
</evidence>
<keyword evidence="2" id="KW-1003">Cell membrane</keyword>
<gene>
    <name evidence="8" type="primary">emrD</name>
    <name evidence="8" type="ORF">ACHINZ_1320</name>
</gene>
<dbReference type="InterPro" id="IPR011701">
    <property type="entry name" value="MFS"/>
</dbReference>
<feature type="transmembrane region" description="Helical" evidence="6">
    <location>
        <begin position="209"/>
        <end position="233"/>
    </location>
</feature>
<comment type="subcellular location">
    <subcellularLocation>
        <location evidence="1">Membrane</location>
        <topology evidence="1">Multi-pass membrane protein</topology>
    </subcellularLocation>
</comment>
<feature type="transmembrane region" description="Helical" evidence="6">
    <location>
        <begin position="300"/>
        <end position="320"/>
    </location>
</feature>
<feature type="transmembrane region" description="Helical" evidence="6">
    <location>
        <begin position="164"/>
        <end position="183"/>
    </location>
</feature>
<dbReference type="GO" id="GO:0005886">
    <property type="term" value="C:plasma membrane"/>
    <property type="evidence" value="ECO:0007669"/>
    <property type="project" value="TreeGrafter"/>
</dbReference>
<keyword evidence="3 6" id="KW-0812">Transmembrane</keyword>
<dbReference type="CDD" id="cd17320">
    <property type="entry name" value="MFS_MdfA_MDR_like"/>
    <property type="match status" value="1"/>
</dbReference>
<feature type="transmembrane region" description="Helical" evidence="6">
    <location>
        <begin position="137"/>
        <end position="158"/>
    </location>
</feature>
<organism evidence="8">
    <name type="scientific">Candidatus Aschnera chinzeii</name>
    <dbReference type="NCBI Taxonomy" id="1485666"/>
    <lineage>
        <taxon>Bacteria</taxon>
        <taxon>Pseudomonadati</taxon>
        <taxon>Pseudomonadota</taxon>
        <taxon>Gammaproteobacteria</taxon>
        <taxon>Enterobacterales</taxon>
        <taxon>Enterobacteriaceae</taxon>
        <taxon>Candidatus Aschnera</taxon>
    </lineage>
</organism>
<feature type="transmembrane region" description="Helical" evidence="6">
    <location>
        <begin position="245"/>
        <end position="264"/>
    </location>
</feature>
<feature type="transmembrane region" description="Helical" evidence="6">
    <location>
        <begin position="332"/>
        <end position="353"/>
    </location>
</feature>
<evidence type="ECO:0000256" key="6">
    <source>
        <dbReference type="SAM" id="Phobius"/>
    </source>
</evidence>
<proteinExistence type="predicted"/>
<feature type="transmembrane region" description="Helical" evidence="6">
    <location>
        <begin position="43"/>
        <end position="63"/>
    </location>
</feature>
<feature type="transmembrane region" description="Helical" evidence="6">
    <location>
        <begin position="273"/>
        <end position="294"/>
    </location>
</feature>
<dbReference type="PANTHER" id="PTHR23502:SF32">
    <property type="entry name" value="MULTIDRUG RESISTANCE PROTEIN D"/>
    <property type="match status" value="1"/>
</dbReference>
<evidence type="ECO:0000259" key="7">
    <source>
        <dbReference type="PROSITE" id="PS50850"/>
    </source>
</evidence>
<evidence type="ECO:0000256" key="2">
    <source>
        <dbReference type="ARBA" id="ARBA00022475"/>
    </source>
</evidence>
<dbReference type="SUPFAM" id="SSF103473">
    <property type="entry name" value="MFS general substrate transporter"/>
    <property type="match status" value="1"/>
</dbReference>